<evidence type="ECO:0000256" key="1">
    <source>
        <dbReference type="SAM" id="MobiDB-lite"/>
    </source>
</evidence>
<organism evidence="2 3">
    <name type="scientific">Batillaria attramentaria</name>
    <dbReference type="NCBI Taxonomy" id="370345"/>
    <lineage>
        <taxon>Eukaryota</taxon>
        <taxon>Metazoa</taxon>
        <taxon>Spiralia</taxon>
        <taxon>Lophotrochozoa</taxon>
        <taxon>Mollusca</taxon>
        <taxon>Gastropoda</taxon>
        <taxon>Caenogastropoda</taxon>
        <taxon>Sorbeoconcha</taxon>
        <taxon>Cerithioidea</taxon>
        <taxon>Batillariidae</taxon>
        <taxon>Batillaria</taxon>
    </lineage>
</organism>
<name>A0ABD0L7N1_9CAEN</name>
<sequence>MRLSARIERSPETGHGRLAATQHNATLGTSGVGVRARTAGVLKEGEGGGGEERKGMECDREGVEEGGGGEGAACLPMPAAAPHSLYSNERASACIVGKHQAGGSGLCLLCAGRSSNFYRIMLGRIAHSVLVTKPSNTPMTISLPGNLGVKLGHFSGGRPSICIIDDDYSSDLLPDWDT</sequence>
<dbReference type="EMBL" id="JACVVK020000074">
    <property type="protein sequence ID" value="KAK7495482.1"/>
    <property type="molecule type" value="Genomic_DNA"/>
</dbReference>
<dbReference type="AlphaFoldDB" id="A0ABD0L7N1"/>
<feature type="region of interest" description="Disordered" evidence="1">
    <location>
        <begin position="42"/>
        <end position="63"/>
    </location>
</feature>
<feature type="compositionally biased region" description="Basic and acidic residues" evidence="1">
    <location>
        <begin position="43"/>
        <end position="63"/>
    </location>
</feature>
<comment type="caution">
    <text evidence="2">The sequence shown here is derived from an EMBL/GenBank/DDBJ whole genome shotgun (WGS) entry which is preliminary data.</text>
</comment>
<proteinExistence type="predicted"/>
<keyword evidence="3" id="KW-1185">Reference proteome</keyword>
<reference evidence="2 3" key="1">
    <citation type="journal article" date="2023" name="Sci. Data">
        <title>Genome assembly of the Korean intertidal mud-creeper Batillaria attramentaria.</title>
        <authorList>
            <person name="Patra A.K."/>
            <person name="Ho P.T."/>
            <person name="Jun S."/>
            <person name="Lee S.J."/>
            <person name="Kim Y."/>
            <person name="Won Y.J."/>
        </authorList>
    </citation>
    <scope>NUCLEOTIDE SEQUENCE [LARGE SCALE GENOMIC DNA]</scope>
    <source>
        <strain evidence="2">Wonlab-2016</strain>
    </source>
</reference>
<evidence type="ECO:0000313" key="2">
    <source>
        <dbReference type="EMBL" id="KAK7495482.1"/>
    </source>
</evidence>
<accession>A0ABD0L7N1</accession>
<dbReference type="Proteomes" id="UP001519460">
    <property type="component" value="Unassembled WGS sequence"/>
</dbReference>
<protein>
    <submittedName>
        <fullName evidence="2">Uncharacterized protein</fullName>
    </submittedName>
</protein>
<evidence type="ECO:0000313" key="3">
    <source>
        <dbReference type="Proteomes" id="UP001519460"/>
    </source>
</evidence>
<gene>
    <name evidence="2" type="ORF">BaRGS_00013180</name>
</gene>